<evidence type="ECO:0000313" key="7">
    <source>
        <dbReference type="Proteomes" id="UP000008332"/>
    </source>
</evidence>
<comment type="similarity">
    <text evidence="2 3">Belongs to the peptidase M16 family.</text>
</comment>
<dbReference type="OrthoDB" id="9811314at2"/>
<dbReference type="PROSITE" id="PS00143">
    <property type="entry name" value="INSULINASE"/>
    <property type="match status" value="1"/>
</dbReference>
<evidence type="ECO:0000259" key="5">
    <source>
        <dbReference type="Pfam" id="PF05193"/>
    </source>
</evidence>
<dbReference type="InterPro" id="IPR011249">
    <property type="entry name" value="Metalloenz_LuxS/M16"/>
</dbReference>
<feature type="domain" description="Peptidase M16 C-terminal" evidence="5">
    <location>
        <begin position="239"/>
        <end position="424"/>
    </location>
</feature>
<dbReference type="EMBL" id="CP000267">
    <property type="protein sequence ID" value="ABD69401.1"/>
    <property type="molecule type" value="Genomic_DNA"/>
</dbReference>
<dbReference type="Gene3D" id="3.30.830.10">
    <property type="entry name" value="Metalloenzyme, LuxS/M16 peptidase-like"/>
    <property type="match status" value="2"/>
</dbReference>
<dbReference type="GO" id="GO:0006508">
    <property type="term" value="P:proteolysis"/>
    <property type="evidence" value="ECO:0007669"/>
    <property type="project" value="InterPro"/>
</dbReference>
<dbReference type="InterPro" id="IPR007863">
    <property type="entry name" value="Peptidase_M16_C"/>
</dbReference>
<dbReference type="InterPro" id="IPR001431">
    <property type="entry name" value="Pept_M16_Zn_BS"/>
</dbReference>
<dbReference type="PANTHER" id="PTHR11851:SF49">
    <property type="entry name" value="MITOCHONDRIAL-PROCESSING PEPTIDASE SUBUNIT ALPHA"/>
    <property type="match status" value="1"/>
</dbReference>
<dbReference type="STRING" id="338969.Rfer_1671"/>
<dbReference type="AlphaFoldDB" id="Q21XV2"/>
<dbReference type="Pfam" id="PF00675">
    <property type="entry name" value="Peptidase_M16"/>
    <property type="match status" value="1"/>
</dbReference>
<dbReference type="GO" id="GO:0046872">
    <property type="term" value="F:metal ion binding"/>
    <property type="evidence" value="ECO:0007669"/>
    <property type="project" value="InterPro"/>
</dbReference>
<keyword evidence="7" id="KW-1185">Reference proteome</keyword>
<evidence type="ECO:0000256" key="1">
    <source>
        <dbReference type="ARBA" id="ARBA00001947"/>
    </source>
</evidence>
<dbReference type="KEGG" id="rfr:Rfer_1671"/>
<evidence type="ECO:0000259" key="4">
    <source>
        <dbReference type="Pfam" id="PF00675"/>
    </source>
</evidence>
<dbReference type="PANTHER" id="PTHR11851">
    <property type="entry name" value="METALLOPROTEASE"/>
    <property type="match status" value="1"/>
</dbReference>
<name>Q21XV2_ALBFT</name>
<protein>
    <submittedName>
        <fullName evidence="6">Peptidase M16-like</fullName>
    </submittedName>
</protein>
<accession>Q21XV2</accession>
<evidence type="ECO:0000256" key="3">
    <source>
        <dbReference type="RuleBase" id="RU004447"/>
    </source>
</evidence>
<comment type="cofactor">
    <cofactor evidence="1">
        <name>Zn(2+)</name>
        <dbReference type="ChEBI" id="CHEBI:29105"/>
    </cofactor>
</comment>
<dbReference type="Pfam" id="PF05193">
    <property type="entry name" value="Peptidase_M16_C"/>
    <property type="match status" value="1"/>
</dbReference>
<dbReference type="GO" id="GO:0004222">
    <property type="term" value="F:metalloendopeptidase activity"/>
    <property type="evidence" value="ECO:0007669"/>
    <property type="project" value="InterPro"/>
</dbReference>
<reference evidence="7" key="1">
    <citation type="submission" date="2006-02" db="EMBL/GenBank/DDBJ databases">
        <title>Complete sequence of chromosome of Rhodoferax ferrireducens DSM 15236.</title>
        <authorList>
            <person name="Copeland A."/>
            <person name="Lucas S."/>
            <person name="Lapidus A."/>
            <person name="Barry K."/>
            <person name="Detter J.C."/>
            <person name="Glavina del Rio T."/>
            <person name="Hammon N."/>
            <person name="Israni S."/>
            <person name="Pitluck S."/>
            <person name="Brettin T."/>
            <person name="Bruce D."/>
            <person name="Han C."/>
            <person name="Tapia R."/>
            <person name="Gilna P."/>
            <person name="Kiss H."/>
            <person name="Schmutz J."/>
            <person name="Larimer F."/>
            <person name="Land M."/>
            <person name="Kyrpides N."/>
            <person name="Ivanova N."/>
            <person name="Richardson P."/>
        </authorList>
    </citation>
    <scope>NUCLEOTIDE SEQUENCE [LARGE SCALE GENOMIC DNA]</scope>
    <source>
        <strain evidence="7">ATCC BAA-621 / DSM 15236 / T118</strain>
    </source>
</reference>
<dbReference type="Proteomes" id="UP000008332">
    <property type="component" value="Chromosome"/>
</dbReference>
<dbReference type="MEROPS" id="M16.019"/>
<dbReference type="RefSeq" id="WP_011463969.1">
    <property type="nucleotide sequence ID" value="NC_007908.1"/>
</dbReference>
<dbReference type="InterPro" id="IPR011765">
    <property type="entry name" value="Pept_M16_N"/>
</dbReference>
<dbReference type="InterPro" id="IPR050361">
    <property type="entry name" value="MPP/UQCRC_Complex"/>
</dbReference>
<evidence type="ECO:0000256" key="2">
    <source>
        <dbReference type="ARBA" id="ARBA00007261"/>
    </source>
</evidence>
<dbReference type="HOGENOM" id="CLU_009902_1_0_4"/>
<dbReference type="SUPFAM" id="SSF63411">
    <property type="entry name" value="LuxS/MPP-like metallohydrolase"/>
    <property type="match status" value="2"/>
</dbReference>
<organism evidence="6 7">
    <name type="scientific">Albidiferax ferrireducens (strain ATCC BAA-621 / DSM 15236 / T118)</name>
    <name type="common">Rhodoferax ferrireducens</name>
    <dbReference type="NCBI Taxonomy" id="338969"/>
    <lineage>
        <taxon>Bacteria</taxon>
        <taxon>Pseudomonadati</taxon>
        <taxon>Pseudomonadota</taxon>
        <taxon>Betaproteobacteria</taxon>
        <taxon>Burkholderiales</taxon>
        <taxon>Comamonadaceae</taxon>
        <taxon>Rhodoferax</taxon>
    </lineage>
</organism>
<evidence type="ECO:0000313" key="6">
    <source>
        <dbReference type="EMBL" id="ABD69401.1"/>
    </source>
</evidence>
<dbReference type="eggNOG" id="COG0612">
    <property type="taxonomic scope" value="Bacteria"/>
</dbReference>
<gene>
    <name evidence="6" type="ordered locus">Rfer_1671</name>
</gene>
<feature type="domain" description="Peptidase M16 N-terminal" evidence="4">
    <location>
        <begin position="85"/>
        <end position="229"/>
    </location>
</feature>
<sequence>MKRLTSPVPMRLIYQYFFCFSLRAVVTSWAQLSVRPRLQGPSSPRPRAVWQRLPWYGLLLLGGLTAHAQTPSPVEQFTLANGLTVIVKPDRRAPTAVHMLWVRVGAMDEVNGTSGVAHVLEHMMFKGTATVPAGAFSRRVAALGGRENAFTTKDYTGFYQQIPAARLEEVMKLEADRFAHNQWPDGEFKKELEVVKEERRLRTEDNPRALLHEALNAAVFVASPYRRPVVGWMSDLEALTSADARAFYRRWYVPANAAVVVAGDVDVAQVHRLAEKYYGVLPARAVPERKPQQEPEQVGLKRLAFKAPAEQAYVSLAFKVPSLKSLDEKKENADALALTVLAAVLDGYSGARLERALTQGEGRVADSVGADNGLRGRGPQLFSLVGVPSNGKTAEQVELALRAQVARVARDGVLEAELARVKTQWVASEVYKLDSVFNQAQELGSNWVQGLPLNADALLIERLRAVTAEQVKDVAQRYFGDDQLTVAVLLPQPLDKTRIRRTPPAGARH</sequence>
<proteinExistence type="inferred from homology"/>